<evidence type="ECO:0000256" key="23">
    <source>
        <dbReference type="ARBA" id="ARBA00038043"/>
    </source>
</evidence>
<keyword evidence="22" id="KW-0325">Glycoprotein</keyword>
<dbReference type="Gene3D" id="1.10.510.10">
    <property type="entry name" value="Transferase(Phosphotransferase) domain 1"/>
    <property type="match status" value="1"/>
</dbReference>
<dbReference type="SMR" id="A0A0R0I7A3"/>
<evidence type="ECO:0000256" key="21">
    <source>
        <dbReference type="ARBA" id="ARBA00023170"/>
    </source>
</evidence>
<dbReference type="Gramene" id="KRH38225">
    <property type="protein sequence ID" value="KRH38225"/>
    <property type="gene ID" value="GLYMA_09G119600"/>
</dbReference>
<dbReference type="Gene3D" id="3.80.10.10">
    <property type="entry name" value="Ribonuclease Inhibitor"/>
    <property type="match status" value="3"/>
</dbReference>
<dbReference type="InterPro" id="IPR000719">
    <property type="entry name" value="Prot_kinase_dom"/>
</dbReference>
<evidence type="ECO:0000256" key="13">
    <source>
        <dbReference type="ARBA" id="ARBA00022737"/>
    </source>
</evidence>
<keyword evidence="17" id="KW-0067">ATP-binding</keyword>
<dbReference type="Pfam" id="PF00560">
    <property type="entry name" value="LRR_1"/>
    <property type="match status" value="4"/>
</dbReference>
<proteinExistence type="inferred from homology"/>
<comment type="catalytic activity">
    <reaction evidence="24">
        <text>L-threonyl-[protein] + ATP = O-phospho-L-threonyl-[protein] + ADP + H(+)</text>
        <dbReference type="Rhea" id="RHEA:46608"/>
        <dbReference type="Rhea" id="RHEA-COMP:11060"/>
        <dbReference type="Rhea" id="RHEA-COMP:11605"/>
        <dbReference type="ChEBI" id="CHEBI:15378"/>
        <dbReference type="ChEBI" id="CHEBI:30013"/>
        <dbReference type="ChEBI" id="CHEBI:30616"/>
        <dbReference type="ChEBI" id="CHEBI:61977"/>
        <dbReference type="ChEBI" id="CHEBI:456216"/>
        <dbReference type="EC" id="2.7.11.1"/>
    </reaction>
</comment>
<evidence type="ECO:0000256" key="5">
    <source>
        <dbReference type="ARBA" id="ARBA00022512"/>
    </source>
</evidence>
<dbReference type="GO" id="GO:0005886">
    <property type="term" value="C:plasma membrane"/>
    <property type="evidence" value="ECO:0000318"/>
    <property type="project" value="GO_Central"/>
</dbReference>
<dbReference type="SMART" id="SM00369">
    <property type="entry name" value="LRR_TYP"/>
    <property type="match status" value="4"/>
</dbReference>
<reference evidence="29" key="2">
    <citation type="submission" date="2018-02" db="UniProtKB">
        <authorList>
            <consortium name="EnsemblPlants"/>
        </authorList>
    </citation>
    <scope>IDENTIFICATION</scope>
    <source>
        <strain evidence="29">Williams 82</strain>
    </source>
</reference>
<keyword evidence="6" id="KW-0964">Secreted</keyword>
<evidence type="ECO:0000256" key="3">
    <source>
        <dbReference type="ARBA" id="ARBA00004479"/>
    </source>
</evidence>
<dbReference type="OMA" id="WNCTISS"/>
<gene>
    <name evidence="28" type="ORF">GLYMA_09G119600</name>
</gene>
<evidence type="ECO:0000313" key="28">
    <source>
        <dbReference type="EMBL" id="KRH38225.1"/>
    </source>
</evidence>
<organism evidence="28">
    <name type="scientific">Glycine max</name>
    <name type="common">Soybean</name>
    <name type="synonym">Glycine hispida</name>
    <dbReference type="NCBI Taxonomy" id="3847"/>
    <lineage>
        <taxon>Eukaryota</taxon>
        <taxon>Viridiplantae</taxon>
        <taxon>Streptophyta</taxon>
        <taxon>Embryophyta</taxon>
        <taxon>Tracheophyta</taxon>
        <taxon>Spermatophyta</taxon>
        <taxon>Magnoliopsida</taxon>
        <taxon>eudicotyledons</taxon>
        <taxon>Gunneridae</taxon>
        <taxon>Pentapetalae</taxon>
        <taxon>rosids</taxon>
        <taxon>fabids</taxon>
        <taxon>Fabales</taxon>
        <taxon>Fabaceae</taxon>
        <taxon>Papilionoideae</taxon>
        <taxon>50 kb inversion clade</taxon>
        <taxon>NPAAA clade</taxon>
        <taxon>indigoferoid/millettioid clade</taxon>
        <taxon>Phaseoleae</taxon>
        <taxon>Glycine</taxon>
        <taxon>Glycine subgen. Soja</taxon>
    </lineage>
</organism>
<reference evidence="28 29" key="1">
    <citation type="journal article" date="2010" name="Nature">
        <title>Genome sequence of the palaeopolyploid soybean.</title>
        <authorList>
            <person name="Schmutz J."/>
            <person name="Cannon S.B."/>
            <person name="Schlueter J."/>
            <person name="Ma J."/>
            <person name="Mitros T."/>
            <person name="Nelson W."/>
            <person name="Hyten D.L."/>
            <person name="Song Q."/>
            <person name="Thelen J.J."/>
            <person name="Cheng J."/>
            <person name="Xu D."/>
            <person name="Hellsten U."/>
            <person name="May G.D."/>
            <person name="Yu Y."/>
            <person name="Sakurai T."/>
            <person name="Umezawa T."/>
            <person name="Bhattacharyya M.K."/>
            <person name="Sandhu D."/>
            <person name="Valliyodan B."/>
            <person name="Lindquist E."/>
            <person name="Peto M."/>
            <person name="Grant D."/>
            <person name="Shu S."/>
            <person name="Goodstein D."/>
            <person name="Barry K."/>
            <person name="Futrell-Griggs M."/>
            <person name="Abernathy B."/>
            <person name="Du J."/>
            <person name="Tian Z."/>
            <person name="Zhu L."/>
            <person name="Gill N."/>
            <person name="Joshi T."/>
            <person name="Libault M."/>
            <person name="Sethuraman A."/>
            <person name="Zhang X.-C."/>
            <person name="Shinozaki K."/>
            <person name="Nguyen H.T."/>
            <person name="Wing R.A."/>
            <person name="Cregan P."/>
            <person name="Specht J."/>
            <person name="Grimwood J."/>
            <person name="Rokhsar D."/>
            <person name="Stacey G."/>
            <person name="Shoemaker R.C."/>
            <person name="Jackson S.A."/>
        </authorList>
    </citation>
    <scope>NUCLEOTIDE SEQUENCE</scope>
    <source>
        <strain evidence="29">cv. Williams 82</strain>
        <tissue evidence="28">Callus</tissue>
    </source>
</reference>
<keyword evidence="14" id="KW-0547">Nucleotide-binding</keyword>
<evidence type="ECO:0000256" key="19">
    <source>
        <dbReference type="ARBA" id="ARBA00023136"/>
    </source>
</evidence>
<evidence type="ECO:0000256" key="12">
    <source>
        <dbReference type="ARBA" id="ARBA00022729"/>
    </source>
</evidence>
<dbReference type="Pfam" id="PF08263">
    <property type="entry name" value="LRRNT_2"/>
    <property type="match status" value="1"/>
</dbReference>
<evidence type="ECO:0000256" key="2">
    <source>
        <dbReference type="ARBA" id="ARBA00004191"/>
    </source>
</evidence>
<dbReference type="PROSITE" id="PS50011">
    <property type="entry name" value="PROTEIN_KINASE_DOM"/>
    <property type="match status" value="1"/>
</dbReference>
<dbReference type="InterPro" id="IPR003591">
    <property type="entry name" value="Leu-rich_rpt_typical-subtyp"/>
</dbReference>
<keyword evidence="16" id="KW-0611">Plant defense</keyword>
<dbReference type="FunFam" id="3.80.10.10:FF:000095">
    <property type="entry name" value="LRR receptor-like serine/threonine-protein kinase GSO1"/>
    <property type="match status" value="1"/>
</dbReference>
<keyword evidence="18 26" id="KW-1133">Transmembrane helix</keyword>
<feature type="domain" description="Protein kinase" evidence="27">
    <location>
        <begin position="515"/>
        <end position="777"/>
    </location>
</feature>
<dbReference type="InterPro" id="IPR013210">
    <property type="entry name" value="LRR_N_plant-typ"/>
</dbReference>
<name>A0A0R0I7A3_SOYBN</name>
<evidence type="ECO:0000313" key="29">
    <source>
        <dbReference type="EnsemblPlants" id="KRH38225"/>
    </source>
</evidence>
<evidence type="ECO:0000256" key="22">
    <source>
        <dbReference type="ARBA" id="ARBA00023180"/>
    </source>
</evidence>
<dbReference type="InParanoid" id="A0A0R0I7A3"/>
<dbReference type="EnsemblPlants" id="KRH38225">
    <property type="protein sequence ID" value="KRH38225"/>
    <property type="gene ID" value="GLYMA_09G119600"/>
</dbReference>
<evidence type="ECO:0000256" key="1">
    <source>
        <dbReference type="ARBA" id="ARBA00004170"/>
    </source>
</evidence>
<keyword evidence="12" id="KW-0732">Signal</keyword>
<dbReference type="STRING" id="3847.A0A0R0I7A3"/>
<dbReference type="InterPro" id="IPR051716">
    <property type="entry name" value="Plant_RL_S/T_kinase"/>
</dbReference>
<evidence type="ECO:0000256" key="6">
    <source>
        <dbReference type="ARBA" id="ARBA00022525"/>
    </source>
</evidence>
<keyword evidence="15" id="KW-0418">Kinase</keyword>
<comment type="similarity">
    <text evidence="23">Belongs to the polygalacturonase-inhibiting protein family.</text>
</comment>
<keyword evidence="19 26" id="KW-0472">Membrane</keyword>
<evidence type="ECO:0000256" key="17">
    <source>
        <dbReference type="ARBA" id="ARBA00022840"/>
    </source>
</evidence>
<evidence type="ECO:0000256" key="26">
    <source>
        <dbReference type="SAM" id="Phobius"/>
    </source>
</evidence>
<dbReference type="FunFam" id="3.80.10.10:FF:000400">
    <property type="entry name" value="Nuclear pore complex protein NUP107"/>
    <property type="match status" value="1"/>
</dbReference>
<keyword evidence="5" id="KW-0134">Cell wall</keyword>
<dbReference type="GO" id="GO:0009653">
    <property type="term" value="P:anatomical structure morphogenesis"/>
    <property type="evidence" value="ECO:0007669"/>
    <property type="project" value="UniProtKB-ARBA"/>
</dbReference>
<comment type="catalytic activity">
    <reaction evidence="25">
        <text>L-seryl-[protein] + ATP = O-phospho-L-seryl-[protein] + ADP + H(+)</text>
        <dbReference type="Rhea" id="RHEA:17989"/>
        <dbReference type="Rhea" id="RHEA-COMP:9863"/>
        <dbReference type="Rhea" id="RHEA-COMP:11604"/>
        <dbReference type="ChEBI" id="CHEBI:15378"/>
        <dbReference type="ChEBI" id="CHEBI:29999"/>
        <dbReference type="ChEBI" id="CHEBI:30616"/>
        <dbReference type="ChEBI" id="CHEBI:83421"/>
        <dbReference type="ChEBI" id="CHEBI:456216"/>
        <dbReference type="EC" id="2.7.11.1"/>
    </reaction>
</comment>
<dbReference type="AlphaFoldDB" id="A0A0R0I7A3"/>
<evidence type="ECO:0000256" key="15">
    <source>
        <dbReference type="ARBA" id="ARBA00022777"/>
    </source>
</evidence>
<keyword evidence="20" id="KW-1015">Disulfide bond</keyword>
<evidence type="ECO:0000256" key="14">
    <source>
        <dbReference type="ARBA" id="ARBA00022741"/>
    </source>
</evidence>
<dbReference type="GO" id="GO:0004674">
    <property type="term" value="F:protein serine/threonine kinase activity"/>
    <property type="evidence" value="ECO:0007669"/>
    <property type="project" value="UniProtKB-KW"/>
</dbReference>
<dbReference type="InterPro" id="IPR001611">
    <property type="entry name" value="Leu-rich_rpt"/>
</dbReference>
<dbReference type="Pfam" id="PF00069">
    <property type="entry name" value="Pkinase"/>
    <property type="match status" value="1"/>
</dbReference>
<sequence>MVKTNTLLKWKASLDNKSQILLSSWGGNSPCNWLGIACDHSKFISNIHLAHIGLKGALHTLNFSLLPNILTLDMSPNSLNGSIPPQIGMLSKLTHLDLSDNYLFEPIPSQITRAVNLRELTIQFANLTGTIPNYVGNLSFLSYLSLWNCTISSTIGNLGCLLFLFLFDNYLSGSIPNEVGKLHSLHTIQLLGNNLSGSIPSSIGNLVYFESILLFGNKLSGSIPFAIGNLTKLNKLSFNFIGQLPHNIFSNGKLTNSTASNNYFTGLVPKILKICSTLGRVGLEQNQLTGNIADGFGVYPNLDYKDLSENNFYGHLSLNWGKCYNLPSLKISNNNLSASIPVELSQATNLHALRLSSNHFTGGIQEDLGKLTYLFDLSLNNNNLSENVPIQITSLKNLETLELGANNFTGLIPNQLGNLVKLLHLNLSQSKFWESIPSEFAFNKATIEALRNINGLCGNVFGLKPCPKSSDKSQNHKTNKVILVVLPIGLGTLILALFAFGVSYYLCQIEAKKEFDNKHLIGVGGQGNVFKAELHTGQIVAMKKLHSIQNGEMPNIKALSREIQSLTKIRHRNIVKLFGFCSHSRFLFLVYEFLEKRSMGSMQLIKGVASALCYMHHDCSPPIVHRDILSKNILEELSFLILIQPIGPHSQSLLDKMLQVHSFSLLHQEYNDFIEHAYTMEVNEKCDVYSFGVLAIQTPFGEYHEDFITSLLTSSSNFIDSTLDIPSLMGKLDQRLPYPPNPIAKEIVLTVRIANACLIENPILALPWSKLPKNLQC</sequence>
<keyword evidence="10" id="KW-0808">Transferase</keyword>
<keyword evidence="11 26" id="KW-0812">Transmembrane</keyword>
<accession>A0A0R0I7A3</accession>
<evidence type="ECO:0000256" key="7">
    <source>
        <dbReference type="ARBA" id="ARBA00022527"/>
    </source>
</evidence>
<dbReference type="InterPro" id="IPR011009">
    <property type="entry name" value="Kinase-like_dom_sf"/>
</dbReference>
<dbReference type="FunFam" id="3.80.10.10:FF:000383">
    <property type="entry name" value="Leucine-rich repeat receptor protein kinase EMS1"/>
    <property type="match status" value="1"/>
</dbReference>
<dbReference type="GO" id="GO:0099402">
    <property type="term" value="P:plant organ development"/>
    <property type="evidence" value="ECO:0007669"/>
    <property type="project" value="UniProtKB-ARBA"/>
</dbReference>
<evidence type="ECO:0000256" key="18">
    <source>
        <dbReference type="ARBA" id="ARBA00022989"/>
    </source>
</evidence>
<evidence type="ECO:0000256" key="4">
    <source>
        <dbReference type="ARBA" id="ARBA00012513"/>
    </source>
</evidence>
<dbReference type="FunFam" id="3.30.200.20:FF:000309">
    <property type="entry name" value="Leucine-rich repeat receptor protein kinase MSP1"/>
    <property type="match status" value="1"/>
</dbReference>
<protein>
    <recommendedName>
        <fullName evidence="4">non-specific serine/threonine protein kinase</fullName>
        <ecNumber evidence="4">2.7.11.1</ecNumber>
    </recommendedName>
</protein>
<keyword evidence="30" id="KW-1185">Reference proteome</keyword>
<dbReference type="InterPro" id="IPR032675">
    <property type="entry name" value="LRR_dom_sf"/>
</dbReference>
<evidence type="ECO:0000256" key="16">
    <source>
        <dbReference type="ARBA" id="ARBA00022821"/>
    </source>
</evidence>
<dbReference type="GO" id="GO:0005524">
    <property type="term" value="F:ATP binding"/>
    <property type="evidence" value="ECO:0007669"/>
    <property type="project" value="UniProtKB-KW"/>
</dbReference>
<evidence type="ECO:0000256" key="11">
    <source>
        <dbReference type="ARBA" id="ARBA00022692"/>
    </source>
</evidence>
<evidence type="ECO:0000256" key="9">
    <source>
        <dbReference type="ARBA" id="ARBA00022614"/>
    </source>
</evidence>
<evidence type="ECO:0000313" key="30">
    <source>
        <dbReference type="Proteomes" id="UP000008827"/>
    </source>
</evidence>
<feature type="transmembrane region" description="Helical" evidence="26">
    <location>
        <begin position="481"/>
        <end position="506"/>
    </location>
</feature>
<dbReference type="PANTHER" id="PTHR48053:SF65">
    <property type="entry name" value="LRR RECEPTOR-LIKE KINASE FAMILY PROTEIN"/>
    <property type="match status" value="1"/>
</dbReference>
<keyword evidence="21" id="KW-0675">Receptor</keyword>
<evidence type="ECO:0000256" key="8">
    <source>
        <dbReference type="ARBA" id="ARBA00022553"/>
    </source>
</evidence>
<dbReference type="GO" id="GO:0006952">
    <property type="term" value="P:defense response"/>
    <property type="evidence" value="ECO:0007669"/>
    <property type="project" value="UniProtKB-KW"/>
</dbReference>
<dbReference type="EC" id="2.7.11.1" evidence="4"/>
<keyword evidence="13" id="KW-0677">Repeat</keyword>
<comment type="subcellular location">
    <subcellularLocation>
        <location evidence="1">Membrane</location>
        <topology evidence="1">Peripheral membrane protein</topology>
    </subcellularLocation>
    <subcellularLocation>
        <location evidence="3">Membrane</location>
        <topology evidence="3">Single-pass type I membrane protein</topology>
    </subcellularLocation>
    <subcellularLocation>
        <location evidence="2">Secreted</location>
        <location evidence="2">Cell wall</location>
    </subcellularLocation>
</comment>
<dbReference type="SUPFAM" id="SSF56112">
    <property type="entry name" value="Protein kinase-like (PK-like)"/>
    <property type="match status" value="1"/>
</dbReference>
<dbReference type="PANTHER" id="PTHR48053">
    <property type="entry name" value="LEUCINE RICH REPEAT FAMILY PROTEIN, EXPRESSED"/>
    <property type="match status" value="1"/>
</dbReference>
<evidence type="ECO:0000259" key="27">
    <source>
        <dbReference type="PROSITE" id="PS50011"/>
    </source>
</evidence>
<reference evidence="28" key="3">
    <citation type="submission" date="2018-07" db="EMBL/GenBank/DDBJ databases">
        <title>WGS assembly of Glycine max.</title>
        <authorList>
            <person name="Schmutz J."/>
            <person name="Cannon S."/>
            <person name="Schlueter J."/>
            <person name="Ma J."/>
            <person name="Mitros T."/>
            <person name="Nelson W."/>
            <person name="Hyten D."/>
            <person name="Song Q."/>
            <person name="Thelen J."/>
            <person name="Cheng J."/>
            <person name="Xu D."/>
            <person name="Hellsten U."/>
            <person name="May G."/>
            <person name="Yu Y."/>
            <person name="Sakurai T."/>
            <person name="Umezawa T."/>
            <person name="Bhattacharyya M."/>
            <person name="Sandhu D."/>
            <person name="Valliyodan B."/>
            <person name="Lindquist E."/>
            <person name="Peto M."/>
            <person name="Grant D."/>
            <person name="Shu S."/>
            <person name="Goodstein D."/>
            <person name="Barry K."/>
            <person name="Futrell-Griggs M."/>
            <person name="Abernathy B."/>
            <person name="Du J."/>
            <person name="Tian Z."/>
            <person name="Zhu L."/>
            <person name="Gill N."/>
            <person name="Joshi T."/>
            <person name="Libault M."/>
            <person name="Sethuraman A."/>
            <person name="Zhang X."/>
            <person name="Shinozaki K."/>
            <person name="Nguyen H."/>
            <person name="Wing R."/>
            <person name="Cregan P."/>
            <person name="Specht J."/>
            <person name="Grimwood J."/>
            <person name="Rokhsar D."/>
            <person name="Stacey G."/>
            <person name="Shoemaker R."/>
            <person name="Jackson S."/>
        </authorList>
    </citation>
    <scope>NUCLEOTIDE SEQUENCE</scope>
    <source>
        <tissue evidence="28">Callus</tissue>
    </source>
</reference>
<evidence type="ECO:0000256" key="24">
    <source>
        <dbReference type="ARBA" id="ARBA00047899"/>
    </source>
</evidence>
<evidence type="ECO:0000256" key="20">
    <source>
        <dbReference type="ARBA" id="ARBA00023157"/>
    </source>
</evidence>
<keyword evidence="9" id="KW-0433">Leucine-rich repeat</keyword>
<keyword evidence="7" id="KW-0723">Serine/threonine-protein kinase</keyword>
<dbReference type="Gene3D" id="3.30.200.20">
    <property type="entry name" value="Phosphorylase Kinase, domain 1"/>
    <property type="match status" value="1"/>
</dbReference>
<evidence type="ECO:0000256" key="10">
    <source>
        <dbReference type="ARBA" id="ARBA00022679"/>
    </source>
</evidence>
<evidence type="ECO:0000256" key="25">
    <source>
        <dbReference type="ARBA" id="ARBA00048679"/>
    </source>
</evidence>
<dbReference type="Proteomes" id="UP000008827">
    <property type="component" value="Chromosome 9"/>
</dbReference>
<dbReference type="EMBL" id="CM000842">
    <property type="protein sequence ID" value="KRH38225.1"/>
    <property type="molecule type" value="Genomic_DNA"/>
</dbReference>
<keyword evidence="8" id="KW-0597">Phosphoprotein</keyword>
<dbReference type="SUPFAM" id="SSF52058">
    <property type="entry name" value="L domain-like"/>
    <property type="match status" value="2"/>
</dbReference>